<dbReference type="Proteomes" id="UP000184164">
    <property type="component" value="Unassembled WGS sequence"/>
</dbReference>
<organism evidence="2 3">
    <name type="scientific">Mariniphaga anaerophila</name>
    <dbReference type="NCBI Taxonomy" id="1484053"/>
    <lineage>
        <taxon>Bacteria</taxon>
        <taxon>Pseudomonadati</taxon>
        <taxon>Bacteroidota</taxon>
        <taxon>Bacteroidia</taxon>
        <taxon>Marinilabiliales</taxon>
        <taxon>Prolixibacteraceae</taxon>
        <taxon>Mariniphaga</taxon>
    </lineage>
</organism>
<dbReference type="SUPFAM" id="SSF52540">
    <property type="entry name" value="P-loop containing nucleoside triphosphate hydrolases"/>
    <property type="match status" value="1"/>
</dbReference>
<evidence type="ECO:0000256" key="1">
    <source>
        <dbReference type="SAM" id="MobiDB-lite"/>
    </source>
</evidence>
<dbReference type="Gene3D" id="3.40.50.300">
    <property type="entry name" value="P-loop containing nucleotide triphosphate hydrolases"/>
    <property type="match status" value="1"/>
</dbReference>
<evidence type="ECO:0000313" key="3">
    <source>
        <dbReference type="Proteomes" id="UP000184164"/>
    </source>
</evidence>
<gene>
    <name evidence="2" type="ORF">SAMN05444274_102179</name>
</gene>
<dbReference type="RefSeq" id="WP_072999222.1">
    <property type="nucleotide sequence ID" value="NZ_FQUM01000002.1"/>
</dbReference>
<dbReference type="STRING" id="1484053.SAMN05444274_102179"/>
<accession>A0A1M4VR47</accession>
<dbReference type="InterPro" id="IPR027417">
    <property type="entry name" value="P-loop_NTPase"/>
</dbReference>
<proteinExistence type="predicted"/>
<sequence length="250" mass="27636">MGEIAKKKEVINQLKKKILLMEGLSKKQDNRLGDFGLGSVNEAFPGGAFPVGTIHEFVSTTESCAAAASGFLSFLVSTFMGRDGFCLWISPKRQIFPPALSFFNIKPHRVIFIDVKHPKEVLWAMEQGLKNKALSVVVAELREVSFAESRRLQLAVENSGATGFLHRIRPLTKGALACISRWKIRPLPSRANNGLPGVGFPRVEVELEKIHGGRPGVWQFEWQNGKFTPVASQKQSNHASSSIPQKPKYA</sequence>
<reference evidence="2 3" key="1">
    <citation type="submission" date="2016-11" db="EMBL/GenBank/DDBJ databases">
        <authorList>
            <person name="Jaros S."/>
            <person name="Januszkiewicz K."/>
            <person name="Wedrychowicz H."/>
        </authorList>
    </citation>
    <scope>NUCLEOTIDE SEQUENCE [LARGE SCALE GENOMIC DNA]</scope>
    <source>
        <strain evidence="2 3">DSM 26910</strain>
    </source>
</reference>
<dbReference type="OrthoDB" id="836928at2"/>
<keyword evidence="3" id="KW-1185">Reference proteome</keyword>
<dbReference type="EMBL" id="FQUM01000002">
    <property type="protein sequence ID" value="SHE71429.1"/>
    <property type="molecule type" value="Genomic_DNA"/>
</dbReference>
<feature type="region of interest" description="Disordered" evidence="1">
    <location>
        <begin position="229"/>
        <end position="250"/>
    </location>
</feature>
<name>A0A1M4VR47_9BACT</name>
<evidence type="ECO:0000313" key="2">
    <source>
        <dbReference type="EMBL" id="SHE71429.1"/>
    </source>
</evidence>
<dbReference type="AlphaFoldDB" id="A0A1M4VR47"/>
<feature type="compositionally biased region" description="Polar residues" evidence="1">
    <location>
        <begin position="229"/>
        <end position="244"/>
    </location>
</feature>
<protein>
    <submittedName>
        <fullName evidence="2">Protein ImuA</fullName>
    </submittedName>
</protein>